<gene>
    <name evidence="3" type="ORF">K435DRAFT_869333</name>
</gene>
<feature type="region of interest" description="Disordered" evidence="1">
    <location>
        <begin position="146"/>
        <end position="170"/>
    </location>
</feature>
<dbReference type="PANTHER" id="PTHR10622:SF10">
    <property type="entry name" value="HET DOMAIN-CONTAINING PROTEIN"/>
    <property type="match status" value="1"/>
</dbReference>
<sequence length="170" mass="19180">MSPIYGEGGAKAFMRLQQEIIKYSDDRSIFAWVASSRDDSDRQERGLFASSPSEFASSGDVVMTDTTLEFIFNKKGTAIFDVVQNLPLPCIDDLSEELQEVVVKESEIPQQFDKDNNYYYEISVELKPDDPEITLLGEVEGFFDTNPRSVPQSRSLLLHPKQNTSTSHDT</sequence>
<evidence type="ECO:0000313" key="4">
    <source>
        <dbReference type="Proteomes" id="UP000297245"/>
    </source>
</evidence>
<dbReference type="Pfam" id="PF26640">
    <property type="entry name" value="DUF8212"/>
    <property type="match status" value="1"/>
</dbReference>
<keyword evidence="4" id="KW-1185">Reference proteome</keyword>
<dbReference type="Proteomes" id="UP000297245">
    <property type="component" value="Unassembled WGS sequence"/>
</dbReference>
<dbReference type="PANTHER" id="PTHR10622">
    <property type="entry name" value="HET DOMAIN-CONTAINING PROTEIN"/>
    <property type="match status" value="1"/>
</dbReference>
<reference evidence="3 4" key="1">
    <citation type="journal article" date="2019" name="Nat. Ecol. Evol.">
        <title>Megaphylogeny resolves global patterns of mushroom evolution.</title>
        <authorList>
            <person name="Varga T."/>
            <person name="Krizsan K."/>
            <person name="Foldi C."/>
            <person name="Dima B."/>
            <person name="Sanchez-Garcia M."/>
            <person name="Sanchez-Ramirez S."/>
            <person name="Szollosi G.J."/>
            <person name="Szarkandi J.G."/>
            <person name="Papp V."/>
            <person name="Albert L."/>
            <person name="Andreopoulos W."/>
            <person name="Angelini C."/>
            <person name="Antonin V."/>
            <person name="Barry K.W."/>
            <person name="Bougher N.L."/>
            <person name="Buchanan P."/>
            <person name="Buyck B."/>
            <person name="Bense V."/>
            <person name="Catcheside P."/>
            <person name="Chovatia M."/>
            <person name="Cooper J."/>
            <person name="Damon W."/>
            <person name="Desjardin D."/>
            <person name="Finy P."/>
            <person name="Geml J."/>
            <person name="Haridas S."/>
            <person name="Hughes K."/>
            <person name="Justo A."/>
            <person name="Karasinski D."/>
            <person name="Kautmanova I."/>
            <person name="Kiss B."/>
            <person name="Kocsube S."/>
            <person name="Kotiranta H."/>
            <person name="LaButti K.M."/>
            <person name="Lechner B.E."/>
            <person name="Liimatainen K."/>
            <person name="Lipzen A."/>
            <person name="Lukacs Z."/>
            <person name="Mihaltcheva S."/>
            <person name="Morgado L.N."/>
            <person name="Niskanen T."/>
            <person name="Noordeloos M.E."/>
            <person name="Ohm R.A."/>
            <person name="Ortiz-Santana B."/>
            <person name="Ovrebo C."/>
            <person name="Racz N."/>
            <person name="Riley R."/>
            <person name="Savchenko A."/>
            <person name="Shiryaev A."/>
            <person name="Soop K."/>
            <person name="Spirin V."/>
            <person name="Szebenyi C."/>
            <person name="Tomsovsky M."/>
            <person name="Tulloss R.E."/>
            <person name="Uehling J."/>
            <person name="Grigoriev I.V."/>
            <person name="Vagvolgyi C."/>
            <person name="Papp T."/>
            <person name="Martin F.M."/>
            <person name="Miettinen O."/>
            <person name="Hibbett D.S."/>
            <person name="Nagy L.G."/>
        </authorList>
    </citation>
    <scope>NUCLEOTIDE SEQUENCE [LARGE SCALE GENOMIC DNA]</scope>
    <source>
        <strain evidence="3 4">CBS 962.96</strain>
    </source>
</reference>
<accession>A0A4S8L9F1</accession>
<organism evidence="3 4">
    <name type="scientific">Dendrothele bispora (strain CBS 962.96)</name>
    <dbReference type="NCBI Taxonomy" id="1314807"/>
    <lineage>
        <taxon>Eukaryota</taxon>
        <taxon>Fungi</taxon>
        <taxon>Dikarya</taxon>
        <taxon>Basidiomycota</taxon>
        <taxon>Agaricomycotina</taxon>
        <taxon>Agaricomycetes</taxon>
        <taxon>Agaricomycetidae</taxon>
        <taxon>Agaricales</taxon>
        <taxon>Agaricales incertae sedis</taxon>
        <taxon>Dendrothele</taxon>
    </lineage>
</organism>
<name>A0A4S8L9F1_DENBC</name>
<evidence type="ECO:0000313" key="3">
    <source>
        <dbReference type="EMBL" id="THU85397.1"/>
    </source>
</evidence>
<proteinExistence type="predicted"/>
<protein>
    <recommendedName>
        <fullName evidence="2">DUF8212 domain-containing protein</fullName>
    </recommendedName>
</protein>
<dbReference type="OrthoDB" id="2688706at2759"/>
<dbReference type="AlphaFoldDB" id="A0A4S8L9F1"/>
<evidence type="ECO:0000259" key="2">
    <source>
        <dbReference type="Pfam" id="PF26640"/>
    </source>
</evidence>
<dbReference type="InterPro" id="IPR058525">
    <property type="entry name" value="DUF8212"/>
</dbReference>
<feature type="domain" description="DUF8212" evidence="2">
    <location>
        <begin position="11"/>
        <end position="39"/>
    </location>
</feature>
<evidence type="ECO:0000256" key="1">
    <source>
        <dbReference type="SAM" id="MobiDB-lite"/>
    </source>
</evidence>
<dbReference type="EMBL" id="ML179549">
    <property type="protein sequence ID" value="THU85397.1"/>
    <property type="molecule type" value="Genomic_DNA"/>
</dbReference>